<evidence type="ECO:0000259" key="2">
    <source>
        <dbReference type="Pfam" id="PF04984"/>
    </source>
</evidence>
<keyword evidence="7" id="KW-1185">Reference proteome</keyword>
<dbReference type="InterPro" id="IPR035326">
    <property type="entry name" value="Beta_sandwich_Seath"/>
</dbReference>
<gene>
    <name evidence="6" type="ORF">D0435_10960</name>
</gene>
<feature type="domain" description="Tail sheath protein subtilisin-like" evidence="2">
    <location>
        <begin position="182"/>
        <end position="326"/>
    </location>
</feature>
<reference evidence="6 7" key="1">
    <citation type="submission" date="2018-08" db="EMBL/GenBank/DDBJ databases">
        <title>Murine metabolic-syndrome-specific gut microbial biobank.</title>
        <authorList>
            <person name="Liu C."/>
        </authorList>
    </citation>
    <scope>NUCLEOTIDE SEQUENCE [LARGE SCALE GENOMIC DNA]</scope>
    <source>
        <strain evidence="6 7">28</strain>
    </source>
</reference>
<evidence type="ECO:0000313" key="6">
    <source>
        <dbReference type="EMBL" id="NBH62172.1"/>
    </source>
</evidence>
<dbReference type="Pfam" id="PF17481">
    <property type="entry name" value="Phage_sheath_domII"/>
    <property type="match status" value="1"/>
</dbReference>
<dbReference type="AlphaFoldDB" id="A0A845QJ18"/>
<sequence length="434" mass="47641">MAFGGGIWTAQDKVLPGAYINFISVAAADARLSERGYASMPLELDWGPDGEIFEVTAEDFQNRSLSIFGYDYTHEKLKGLRDLFAYAKVLYAYRLNSGEKAACSYATAKYSGVRGNDLKVIITKNVDDTDKFDVSGYMGTSKLSTQTVAAASELKDDEFFVWKKDAALAETAGTSLTGGTNGDITGDTYQSYLDKAESYSFNVMGIVTNDEKTKKLCTNYVKRMRDEIGVKFQLVMHNAPADFEGVINVKNVTTDANWPEESAVYWVTGAAAGCAVNASNTNRTYDGEFTIDCDYTQTQLAGAIKEGQFTFHRAGAAVRVLQDINSFVSFENEKGELFADNQTIRVIDQIANDDAVLFNTKYLGKVPNDEAGRISLWNDLVKSRKLLNDIRAIEGFTDADIIVGPGESKKSVLVSQQVTVIGAMEKLYMTVKVV</sequence>
<dbReference type="Pfam" id="PF17482">
    <property type="entry name" value="Phage_sheath_1C"/>
    <property type="match status" value="1"/>
</dbReference>
<feature type="domain" description="Phage tail sheath protein-like beta-sandwich" evidence="3">
    <location>
        <begin position="96"/>
        <end position="181"/>
    </location>
</feature>
<evidence type="ECO:0000256" key="1">
    <source>
        <dbReference type="ARBA" id="ARBA00008005"/>
    </source>
</evidence>
<dbReference type="Gene3D" id="3.40.50.11790">
    <property type="match status" value="1"/>
</dbReference>
<dbReference type="Gene3D" id="2.60.40.4290">
    <property type="match status" value="1"/>
</dbReference>
<organism evidence="6 7">
    <name type="scientific">Anaerotruncus colihominis</name>
    <dbReference type="NCBI Taxonomy" id="169435"/>
    <lineage>
        <taxon>Bacteria</taxon>
        <taxon>Bacillati</taxon>
        <taxon>Bacillota</taxon>
        <taxon>Clostridia</taxon>
        <taxon>Eubacteriales</taxon>
        <taxon>Oscillospiraceae</taxon>
        <taxon>Anaerotruncus</taxon>
    </lineage>
</organism>
<dbReference type="InterPro" id="IPR054564">
    <property type="entry name" value="Gp18_domIII_N"/>
</dbReference>
<comment type="caution">
    <text evidence="6">The sequence shown here is derived from an EMBL/GenBank/DDBJ whole genome shotgun (WGS) entry which is preliminary data.</text>
</comment>
<dbReference type="Gene3D" id="3.30.1490.360">
    <property type="match status" value="1"/>
</dbReference>
<dbReference type="InterPro" id="IPR035089">
    <property type="entry name" value="Phage_sheath_subtilisin"/>
</dbReference>
<dbReference type="Gene3D" id="3.30.1370.220">
    <property type="match status" value="1"/>
</dbReference>
<evidence type="ECO:0000259" key="3">
    <source>
        <dbReference type="Pfam" id="PF17481"/>
    </source>
</evidence>
<dbReference type="Gene3D" id="3.30.360.90">
    <property type="match status" value="1"/>
</dbReference>
<dbReference type="EMBL" id="QXWK01000020">
    <property type="protein sequence ID" value="NBH62172.1"/>
    <property type="molecule type" value="Genomic_DNA"/>
</dbReference>
<feature type="domain" description="Tail sheath protein C-terminal" evidence="4">
    <location>
        <begin position="333"/>
        <end position="433"/>
    </location>
</feature>
<feature type="domain" description="Tail sheath protein Gp18-like" evidence="5">
    <location>
        <begin position="35"/>
        <end position="95"/>
    </location>
</feature>
<proteinExistence type="inferred from homology"/>
<comment type="similarity">
    <text evidence="1">Belongs to the myoviridae tail sheath protein family.</text>
</comment>
<dbReference type="Proteomes" id="UP000446866">
    <property type="component" value="Unassembled WGS sequence"/>
</dbReference>
<dbReference type="RefSeq" id="WP_160202458.1">
    <property type="nucleotide sequence ID" value="NZ_QXWK01000020.1"/>
</dbReference>
<evidence type="ECO:0000259" key="5">
    <source>
        <dbReference type="Pfam" id="PF22671"/>
    </source>
</evidence>
<dbReference type="Pfam" id="PF04984">
    <property type="entry name" value="Phage_sheath_1"/>
    <property type="match status" value="1"/>
</dbReference>
<dbReference type="InterPro" id="IPR020287">
    <property type="entry name" value="Tail_sheath_C"/>
</dbReference>
<evidence type="ECO:0000313" key="7">
    <source>
        <dbReference type="Proteomes" id="UP000446866"/>
    </source>
</evidence>
<dbReference type="Pfam" id="PF22671">
    <property type="entry name" value="Gp18_domIII_N"/>
    <property type="match status" value="1"/>
</dbReference>
<accession>A0A845QJ18</accession>
<evidence type="ECO:0000259" key="4">
    <source>
        <dbReference type="Pfam" id="PF17482"/>
    </source>
</evidence>
<name>A0A845QJ18_9FIRM</name>
<protein>
    <submittedName>
        <fullName evidence="6">Phage tail protein</fullName>
    </submittedName>
</protein>